<proteinExistence type="predicted"/>
<organism evidence="1 2">
    <name type="scientific">Nocardioides perillae</name>
    <dbReference type="NCBI Taxonomy" id="1119534"/>
    <lineage>
        <taxon>Bacteria</taxon>
        <taxon>Bacillati</taxon>
        <taxon>Actinomycetota</taxon>
        <taxon>Actinomycetes</taxon>
        <taxon>Propionibacteriales</taxon>
        <taxon>Nocardioidaceae</taxon>
        <taxon>Nocardioides</taxon>
    </lineage>
</organism>
<gene>
    <name evidence="1" type="ORF">BJ989_001869</name>
</gene>
<evidence type="ECO:0000313" key="2">
    <source>
        <dbReference type="Proteomes" id="UP000544110"/>
    </source>
</evidence>
<accession>A0A7Y9RX33</accession>
<dbReference type="Proteomes" id="UP000544110">
    <property type="component" value="Unassembled WGS sequence"/>
</dbReference>
<keyword evidence="2" id="KW-1185">Reference proteome</keyword>
<dbReference type="RefSeq" id="WP_179517985.1">
    <property type="nucleotide sequence ID" value="NZ_JACCAC010000001.1"/>
</dbReference>
<reference evidence="1 2" key="1">
    <citation type="submission" date="2020-07" db="EMBL/GenBank/DDBJ databases">
        <title>Sequencing the genomes of 1000 actinobacteria strains.</title>
        <authorList>
            <person name="Klenk H.-P."/>
        </authorList>
    </citation>
    <scope>NUCLEOTIDE SEQUENCE [LARGE SCALE GENOMIC DNA]</scope>
    <source>
        <strain evidence="1 2">DSM 24552</strain>
    </source>
</reference>
<protein>
    <submittedName>
        <fullName evidence="1">Uncharacterized protein</fullName>
    </submittedName>
</protein>
<evidence type="ECO:0000313" key="1">
    <source>
        <dbReference type="EMBL" id="NYG55565.1"/>
    </source>
</evidence>
<comment type="caution">
    <text evidence="1">The sequence shown here is derived from an EMBL/GenBank/DDBJ whole genome shotgun (WGS) entry which is preliminary data.</text>
</comment>
<name>A0A7Y9RX33_9ACTN</name>
<dbReference type="EMBL" id="JACCAC010000001">
    <property type="protein sequence ID" value="NYG55565.1"/>
    <property type="molecule type" value="Genomic_DNA"/>
</dbReference>
<dbReference type="AlphaFoldDB" id="A0A7Y9RX33"/>
<sequence length="132" mass="14148">MGVTAERPEASERWVAYDTALRPLVWGASTYTVVEIDQRVVAAAAAAGTRRVAGFVEDVAVNVGIARADVVPWAFFYAAPALRRRLGVPLGKAVRVRLRPVDPDVVPVPDDVREALERAGRIAALVACLATD</sequence>